<dbReference type="PANTHER" id="PTHR11848">
    <property type="entry name" value="TGF-BETA FAMILY"/>
    <property type="match status" value="1"/>
</dbReference>
<evidence type="ECO:0000256" key="4">
    <source>
        <dbReference type="ARBA" id="ARBA00022729"/>
    </source>
</evidence>
<dbReference type="InterPro" id="IPR001111">
    <property type="entry name" value="TGF-b_propeptide"/>
</dbReference>
<dbReference type="PROSITE" id="PS00250">
    <property type="entry name" value="TGF_BETA_1"/>
    <property type="match status" value="1"/>
</dbReference>
<dbReference type="InterPro" id="IPR029034">
    <property type="entry name" value="Cystine-knot_cytokine"/>
</dbReference>
<dbReference type="InterPro" id="IPR015615">
    <property type="entry name" value="TGF-beta-rel"/>
</dbReference>
<keyword evidence="3" id="KW-0964">Secreted</keyword>
<dbReference type="Gene3D" id="2.60.120.970">
    <property type="match status" value="1"/>
</dbReference>
<evidence type="ECO:0000256" key="5">
    <source>
        <dbReference type="ARBA" id="ARBA00023030"/>
    </source>
</evidence>
<evidence type="ECO:0000313" key="11">
    <source>
        <dbReference type="Ensembl" id="ENSGACP00000039028.1"/>
    </source>
</evidence>
<protein>
    <submittedName>
        <fullName evidence="12">Growth differentiation factor 2</fullName>
    </submittedName>
</protein>
<dbReference type="GeneTree" id="ENSGT00940000159802"/>
<dbReference type="PROSITE" id="PS51362">
    <property type="entry name" value="TGF_BETA_2"/>
    <property type="match status" value="1"/>
</dbReference>
<evidence type="ECO:0000259" key="10">
    <source>
        <dbReference type="PROSITE" id="PS51362"/>
    </source>
</evidence>
<dbReference type="InterPro" id="IPR017948">
    <property type="entry name" value="TGFb_CS"/>
</dbReference>
<evidence type="ECO:0000256" key="9">
    <source>
        <dbReference type="SAM" id="MobiDB-lite"/>
    </source>
</evidence>
<evidence type="ECO:0000256" key="8">
    <source>
        <dbReference type="RuleBase" id="RU000354"/>
    </source>
</evidence>
<dbReference type="GO" id="GO:0008083">
    <property type="term" value="F:growth factor activity"/>
    <property type="evidence" value="ECO:0007669"/>
    <property type="project" value="UniProtKB-KW"/>
</dbReference>
<dbReference type="AlphaFoldDB" id="A0AAQ4PM50"/>
<dbReference type="PANTHER" id="PTHR11848:SF157">
    <property type="entry name" value="GROWTH_DIFFERENTIATION FACTOR 2"/>
    <property type="match status" value="1"/>
</dbReference>
<evidence type="ECO:0000256" key="2">
    <source>
        <dbReference type="ARBA" id="ARBA00006656"/>
    </source>
</evidence>
<name>A0AAQ4PM50_GASAC</name>
<evidence type="ECO:0000313" key="13">
    <source>
        <dbReference type="Proteomes" id="UP000007635"/>
    </source>
</evidence>
<keyword evidence="13" id="KW-1185">Reference proteome</keyword>
<dbReference type="Ensembl" id="ENSGACT00000039888.1">
    <property type="protein sequence ID" value="ENSGACP00000039028.1"/>
    <property type="gene ID" value="ENSGACG00000030279.1"/>
</dbReference>
<proteinExistence type="inferred from homology"/>
<dbReference type="InterPro" id="IPR001839">
    <property type="entry name" value="TGF-b_C"/>
</dbReference>
<reference evidence="11" key="2">
    <citation type="submission" date="2025-05" db="UniProtKB">
        <authorList>
            <consortium name="Ensembl"/>
        </authorList>
    </citation>
    <scope>IDENTIFICATION</scope>
</reference>
<dbReference type="Ensembl" id="ENSGACT00000068954.1">
    <property type="protein sequence ID" value="ENSGACP00000043059.1"/>
    <property type="gene ID" value="ENSGACG00000018025.2"/>
</dbReference>
<keyword evidence="6" id="KW-1015">Disulfide bond</keyword>
<comment type="subcellular location">
    <subcellularLocation>
        <location evidence="1">Secreted</location>
    </subcellularLocation>
</comment>
<dbReference type="GO" id="GO:0005125">
    <property type="term" value="F:cytokine activity"/>
    <property type="evidence" value="ECO:0007669"/>
    <property type="project" value="TreeGrafter"/>
</dbReference>
<accession>A0AAQ4PM50</accession>
<comment type="similarity">
    <text evidence="2 8">Belongs to the TGF-beta family.</text>
</comment>
<dbReference type="GO" id="GO:0005615">
    <property type="term" value="C:extracellular space"/>
    <property type="evidence" value="ECO:0007669"/>
    <property type="project" value="TreeGrafter"/>
</dbReference>
<evidence type="ECO:0000256" key="6">
    <source>
        <dbReference type="ARBA" id="ARBA00023157"/>
    </source>
</evidence>
<organism evidence="11 13">
    <name type="scientific">Gasterosteus aculeatus aculeatus</name>
    <name type="common">three-spined stickleback</name>
    <dbReference type="NCBI Taxonomy" id="481459"/>
    <lineage>
        <taxon>Eukaryota</taxon>
        <taxon>Metazoa</taxon>
        <taxon>Chordata</taxon>
        <taxon>Craniata</taxon>
        <taxon>Vertebrata</taxon>
        <taxon>Euteleostomi</taxon>
        <taxon>Actinopterygii</taxon>
        <taxon>Neopterygii</taxon>
        <taxon>Teleostei</taxon>
        <taxon>Neoteleostei</taxon>
        <taxon>Acanthomorphata</taxon>
        <taxon>Eupercaria</taxon>
        <taxon>Perciformes</taxon>
        <taxon>Cottioidei</taxon>
        <taxon>Gasterosteales</taxon>
        <taxon>Gasterosteidae</taxon>
        <taxon>Gasterosteus</taxon>
    </lineage>
</organism>
<evidence type="ECO:0000256" key="7">
    <source>
        <dbReference type="ARBA" id="ARBA00023180"/>
    </source>
</evidence>
<feature type="region of interest" description="Disordered" evidence="9">
    <location>
        <begin position="201"/>
        <end position="220"/>
    </location>
</feature>
<evidence type="ECO:0000256" key="3">
    <source>
        <dbReference type="ARBA" id="ARBA00022525"/>
    </source>
</evidence>
<dbReference type="FunFam" id="2.10.90.10:FF:000001">
    <property type="entry name" value="Bone morphogenetic protein 4"/>
    <property type="match status" value="1"/>
</dbReference>
<feature type="domain" description="TGF-beta family profile" evidence="10">
    <location>
        <begin position="217"/>
        <end position="328"/>
    </location>
</feature>
<dbReference type="Pfam" id="PF00688">
    <property type="entry name" value="TGFb_propeptide"/>
    <property type="match status" value="1"/>
</dbReference>
<keyword evidence="7" id="KW-0325">Glycoprotein</keyword>
<dbReference type="Gene3D" id="2.10.90.10">
    <property type="entry name" value="Cystine-knot cytokines"/>
    <property type="match status" value="1"/>
</dbReference>
<dbReference type="PRINTS" id="PR00669">
    <property type="entry name" value="INHIBINA"/>
</dbReference>
<dbReference type="GO" id="GO:0035239">
    <property type="term" value="P:tube morphogenesis"/>
    <property type="evidence" value="ECO:0007669"/>
    <property type="project" value="UniProtKB-ARBA"/>
</dbReference>
<reference evidence="11 13" key="1">
    <citation type="journal article" date="2021" name="G3 (Bethesda)">
        <title>Improved contiguity of the threespine stickleback genome using long-read sequencing.</title>
        <authorList>
            <person name="Nath S."/>
            <person name="Shaw D.E."/>
            <person name="White M.A."/>
        </authorList>
    </citation>
    <scope>NUCLEOTIDE SEQUENCE [LARGE SCALE GENOMIC DNA]</scope>
    <source>
        <strain evidence="11 13">Lake Benthic</strain>
    </source>
</reference>
<dbReference type="GO" id="GO:0030509">
    <property type="term" value="P:BMP signaling pathway"/>
    <property type="evidence" value="ECO:0007669"/>
    <property type="project" value="TreeGrafter"/>
</dbReference>
<sequence length="328" mass="37200">MGADIRTVVLALEISIFQPCRRKVCFQAGQKVNEDPEGLYSQLSEEDLLVEEEDDFRMEDLLGTMKEDFLRKLNLSDVPQENSKICPPQFMMELYNKYASNSSANPQSDVIRSFTVQGTGMFKSSTGSRVPSHNVMATIKVYEVDYNTFPATTQVVVGKEVTGFESTWETFDVTTAIQSWIKSGHGALAFDVVVDGKDCGASEDEEESIPEVQQPRRQKRKAEREYCRRSSLKVNFKDIGWDSWIVAPPEYDAFECRGLCYHPLTDESTPSKHALIQTLMNIKNPKKANMACCVPIKLDPITVMYQENGRLTIRYLYEEMKVAECGCR</sequence>
<dbReference type="SUPFAM" id="SSF57501">
    <property type="entry name" value="Cystine-knot cytokines"/>
    <property type="match status" value="1"/>
</dbReference>
<dbReference type="Pfam" id="PF00019">
    <property type="entry name" value="TGF_beta"/>
    <property type="match status" value="1"/>
</dbReference>
<keyword evidence="4" id="KW-0732">Signal</keyword>
<keyword evidence="5 8" id="KW-0339">Growth factor</keyword>
<dbReference type="SMART" id="SM00204">
    <property type="entry name" value="TGFB"/>
    <property type="match status" value="1"/>
</dbReference>
<dbReference type="Proteomes" id="UP000007635">
    <property type="component" value="Chromosome V"/>
</dbReference>
<evidence type="ECO:0000313" key="12">
    <source>
        <dbReference type="Ensembl" id="ENSGACP00000043059.1"/>
    </source>
</evidence>
<evidence type="ECO:0000256" key="1">
    <source>
        <dbReference type="ARBA" id="ARBA00004613"/>
    </source>
</evidence>